<dbReference type="AlphaFoldDB" id="A0A840A331"/>
<accession>A0A840A331</accession>
<gene>
    <name evidence="3" type="ORF">GGQ61_002445</name>
</gene>
<dbReference type="RefSeq" id="WP_183773078.1">
    <property type="nucleotide sequence ID" value="NZ_JACIDK010000003.1"/>
</dbReference>
<dbReference type="Pfam" id="PF25881">
    <property type="entry name" value="HH_YBHG"/>
    <property type="match status" value="1"/>
</dbReference>
<evidence type="ECO:0000259" key="2">
    <source>
        <dbReference type="Pfam" id="PF25881"/>
    </source>
</evidence>
<dbReference type="Gene3D" id="1.10.287.470">
    <property type="entry name" value="Helix hairpin bin"/>
    <property type="match status" value="2"/>
</dbReference>
<evidence type="ECO:0000313" key="3">
    <source>
        <dbReference type="EMBL" id="MBB3891717.1"/>
    </source>
</evidence>
<evidence type="ECO:0000256" key="1">
    <source>
        <dbReference type="SAM" id="Coils"/>
    </source>
</evidence>
<dbReference type="EMBL" id="JACIDK010000003">
    <property type="protein sequence ID" value="MBB3891717.1"/>
    <property type="molecule type" value="Genomic_DNA"/>
</dbReference>
<protein>
    <submittedName>
        <fullName evidence="3">HlyD family secretion protein</fullName>
    </submittedName>
</protein>
<evidence type="ECO:0000313" key="4">
    <source>
        <dbReference type="Proteomes" id="UP000530564"/>
    </source>
</evidence>
<dbReference type="Gene3D" id="2.40.50.100">
    <property type="match status" value="1"/>
</dbReference>
<feature type="domain" description="YbhG-like alpha-helical hairpin" evidence="2">
    <location>
        <begin position="73"/>
        <end position="201"/>
    </location>
</feature>
<name>A0A840A331_9CAUL</name>
<sequence length="323" mass="34447">MRQRLLVIGLLLVAAVLVAVLWVFPRLHRSPVLSGYVEGEALYLASPVAGRVDQMLVQRGDEVAAGQKLFVVDPSQLQGARDQASAEVSAAQAQAADARKGQRPVELAVFDANVAAAEATLRDAEATLRRVRPLAEKGFYAKAQLDDAQAARDAAAAQVAATRKQRQAAALGAREDQIRAADSRVAQADAALTAAQAQLADIAPLAPSAARVEDVFFQTGEWAAANQPILALLPDDRIKVRFFVPQADVSAYKVGSVVRFACDGCPSGLSAKVNFISPRPEFTPPVIYSREARDRMVFLVEAVPSARLNPGQPVDVQPLEPAK</sequence>
<dbReference type="InterPro" id="IPR059052">
    <property type="entry name" value="HH_YbhG-like"/>
</dbReference>
<keyword evidence="4" id="KW-1185">Reference proteome</keyword>
<dbReference type="Gene3D" id="2.40.30.170">
    <property type="match status" value="1"/>
</dbReference>
<dbReference type="PANTHER" id="PTHR30438">
    <property type="entry name" value="36 KDA ANTIGEN-RELATED"/>
    <property type="match status" value="1"/>
</dbReference>
<comment type="caution">
    <text evidence="3">The sequence shown here is derived from an EMBL/GenBank/DDBJ whole genome shotgun (WGS) entry which is preliminary data.</text>
</comment>
<feature type="coiled-coil region" evidence="1">
    <location>
        <begin position="107"/>
        <end position="165"/>
    </location>
</feature>
<organism evidence="3 4">
    <name type="scientific">Phenylobacterium haematophilum</name>
    <dbReference type="NCBI Taxonomy" id="98513"/>
    <lineage>
        <taxon>Bacteria</taxon>
        <taxon>Pseudomonadati</taxon>
        <taxon>Pseudomonadota</taxon>
        <taxon>Alphaproteobacteria</taxon>
        <taxon>Caulobacterales</taxon>
        <taxon>Caulobacteraceae</taxon>
        <taxon>Phenylobacterium</taxon>
    </lineage>
</organism>
<keyword evidence="1" id="KW-0175">Coiled coil</keyword>
<dbReference type="GO" id="GO:0005886">
    <property type="term" value="C:plasma membrane"/>
    <property type="evidence" value="ECO:0007669"/>
    <property type="project" value="TreeGrafter"/>
</dbReference>
<reference evidence="3 4" key="1">
    <citation type="submission" date="2020-08" db="EMBL/GenBank/DDBJ databases">
        <title>Genomic Encyclopedia of Type Strains, Phase IV (KMG-IV): sequencing the most valuable type-strain genomes for metagenomic binning, comparative biology and taxonomic classification.</title>
        <authorList>
            <person name="Goeker M."/>
        </authorList>
    </citation>
    <scope>NUCLEOTIDE SEQUENCE [LARGE SCALE GENOMIC DNA]</scope>
    <source>
        <strain evidence="3 4">DSM 21793</strain>
    </source>
</reference>
<dbReference type="SUPFAM" id="SSF111369">
    <property type="entry name" value="HlyD-like secretion proteins"/>
    <property type="match status" value="2"/>
</dbReference>
<dbReference type="Proteomes" id="UP000530564">
    <property type="component" value="Unassembled WGS sequence"/>
</dbReference>
<proteinExistence type="predicted"/>
<dbReference type="PANTHER" id="PTHR30438:SF2">
    <property type="entry name" value="MEMBRANE PROTEIN"/>
    <property type="match status" value="1"/>
</dbReference>